<dbReference type="InterPro" id="IPR001197">
    <property type="entry name" value="Ribosomal_uL16_euk_arch"/>
</dbReference>
<dbReference type="CDD" id="cd01433">
    <property type="entry name" value="Ribosomal_L16_L10e"/>
    <property type="match status" value="1"/>
</dbReference>
<dbReference type="InterPro" id="IPR047873">
    <property type="entry name" value="Ribosomal_uL16"/>
</dbReference>
<dbReference type="InterPro" id="IPR018255">
    <property type="entry name" value="Ribosomal_uL16_CS_euk_arc"/>
</dbReference>
<keyword evidence="2" id="KW-0689">Ribosomal protein</keyword>
<accession>A0A0F6PXD6</accession>
<dbReference type="GO" id="GO:0003735">
    <property type="term" value="F:structural constituent of ribosome"/>
    <property type="evidence" value="ECO:0007669"/>
    <property type="project" value="InterPro"/>
</dbReference>
<proteinExistence type="inferred from homology"/>
<evidence type="ECO:0000256" key="2">
    <source>
        <dbReference type="ARBA" id="ARBA00022980"/>
    </source>
</evidence>
<evidence type="ECO:0000313" key="4">
    <source>
        <dbReference type="EMBL" id="AKC94863.1"/>
    </source>
</evidence>
<keyword evidence="3" id="KW-0687">Ribonucleoprotein</keyword>
<dbReference type="NCBIfam" id="NF003239">
    <property type="entry name" value="PRK04199.1-4"/>
    <property type="match status" value="1"/>
</dbReference>
<evidence type="ECO:0000256" key="1">
    <source>
        <dbReference type="ARBA" id="ARBA00008931"/>
    </source>
</evidence>
<dbReference type="PROSITE" id="PS01257">
    <property type="entry name" value="RIBOSOMAL_L10E"/>
    <property type="match status" value="1"/>
</dbReference>
<feature type="non-terminal residue" evidence="4">
    <location>
        <position position="1"/>
    </location>
</feature>
<dbReference type="PIRSF" id="PIRSF005590">
    <property type="entry name" value="Ribosomal_L10"/>
    <property type="match status" value="1"/>
</dbReference>
<dbReference type="Gene3D" id="3.90.1170.10">
    <property type="entry name" value="Ribosomal protein L10e/L16"/>
    <property type="match status" value="1"/>
</dbReference>
<dbReference type="GO" id="GO:1990904">
    <property type="term" value="C:ribonucleoprotein complex"/>
    <property type="evidence" value="ECO:0007669"/>
    <property type="project" value="UniProtKB-KW"/>
</dbReference>
<protein>
    <submittedName>
        <fullName evidence="4">Uncharacterized protein</fullName>
    </submittedName>
</protein>
<dbReference type="Pfam" id="PF00252">
    <property type="entry name" value="Ribosomal_L16"/>
    <property type="match status" value="1"/>
</dbReference>
<organism evidence="4">
    <name type="scientific">uncultured organism</name>
    <dbReference type="NCBI Taxonomy" id="155900"/>
    <lineage>
        <taxon>unclassified sequences</taxon>
        <taxon>environmental samples</taxon>
    </lineage>
</organism>
<reference evidence="4" key="1">
    <citation type="journal article" date="2015" name="Nature">
        <title>Complex archaea that bridge the gap between prokaryotes and eukaryotes.</title>
        <authorList>
            <person name="Spang A."/>
            <person name="Saw J.H."/>
            <person name="Jorgensen S.L."/>
            <person name="Zaremba-Niedzwiedzka K."/>
            <person name="Martijn J."/>
            <person name="Lind A.E."/>
            <person name="van Eijk R."/>
            <person name="Schleper C."/>
            <person name="Guy L."/>
            <person name="Ettema T.J."/>
        </authorList>
    </citation>
    <scope>NUCLEOTIDE SEQUENCE</scope>
</reference>
<name>A0A0F6PXD6_9ZZZZ</name>
<dbReference type="InterPro" id="IPR036920">
    <property type="entry name" value="Ribosomal_uL16_sf"/>
</dbReference>
<dbReference type="InterPro" id="IPR016180">
    <property type="entry name" value="Ribosomal_uL16_dom"/>
</dbReference>
<dbReference type="SUPFAM" id="SSF54686">
    <property type="entry name" value="Ribosomal protein L16p/L10e"/>
    <property type="match status" value="1"/>
</dbReference>
<dbReference type="AlphaFoldDB" id="A0A0F6PXD6"/>
<dbReference type="PANTHER" id="PTHR11726">
    <property type="entry name" value="60S RIBOSOMAL PROTEIN L10"/>
    <property type="match status" value="1"/>
</dbReference>
<comment type="similarity">
    <text evidence="1">Belongs to the universal ribosomal protein uL16 family.</text>
</comment>
<dbReference type="EMBL" id="KP869591">
    <property type="protein sequence ID" value="AKC94863.1"/>
    <property type="molecule type" value="Genomic_DNA"/>
</dbReference>
<evidence type="ECO:0000256" key="3">
    <source>
        <dbReference type="ARBA" id="ARBA00023274"/>
    </source>
</evidence>
<sequence>RKKYIKGGPDSKIKIFDMGAPQNEYNITVSLFGNADRQVSMNALEAARITVNRYLSDNLDKSRWSFKVCLFPHHIIRENKILTGAGADRVSDGMRLAFGRPMGKAARVKKNQRLLKIRIDSENFAFAKEALRRAKYKFPMPANIVVEKGEELLRK</sequence>